<sequence>METRRGRILSGMRPTGKLHLGNWEGALRQWVALQNDYECFYEIADWHALTTAWEDTSEVRQNIRELAIDWLSAGLDPEKSVIFIQSWVPEHAELHLLLSMLVPVAWLELNPTYKDWLQEGKAPNYGLLGYPVLQAADILIYKADTVPVGKDQLPHLEMTREIARRFNRLYGEVFPEPQALLSEFPYVPGTDGRKMSKSYGNHIHLADPPEVVRQKVSVFFTDPHKIRRNDPGRPEICPIFALHNIYNRDEVAEIAQDCRTGKLGCVACKQRLAERLNEALEPLRQRRAELERHPSDVDDILADGSQKARQVAQVTMDEVRNAMRLWAPPVKTVMGKA</sequence>
<dbReference type="Gene3D" id="1.10.240.10">
    <property type="entry name" value="Tyrosyl-Transfer RNA Synthetase"/>
    <property type="match status" value="1"/>
</dbReference>
<keyword evidence="2 8" id="KW-0436">Ligase</keyword>
<feature type="binding site" evidence="8">
    <location>
        <begin position="21"/>
        <end position="22"/>
    </location>
    <ligand>
        <name>ATP</name>
        <dbReference type="ChEBI" id="CHEBI:30616"/>
    </ligand>
</feature>
<feature type="short sequence motif" description="'KMSKS' region" evidence="8">
    <location>
        <begin position="194"/>
        <end position="198"/>
    </location>
</feature>
<dbReference type="PANTHER" id="PTHR43766:SF1">
    <property type="entry name" value="TRYPTOPHAN--TRNA LIGASE, MITOCHONDRIAL"/>
    <property type="match status" value="1"/>
</dbReference>
<evidence type="ECO:0000313" key="11">
    <source>
        <dbReference type="Proteomes" id="UP000236173"/>
    </source>
</evidence>
<feature type="binding site" evidence="8">
    <location>
        <begin position="149"/>
        <end position="151"/>
    </location>
    <ligand>
        <name>ATP</name>
        <dbReference type="ChEBI" id="CHEBI:30616"/>
    </ligand>
</feature>
<feature type="short sequence motif" description="'HIGH' region" evidence="8">
    <location>
        <begin position="14"/>
        <end position="22"/>
    </location>
</feature>
<comment type="similarity">
    <text evidence="1 8 9">Belongs to the class-I aminoacyl-tRNA synthetase family.</text>
</comment>
<dbReference type="PRINTS" id="PR01039">
    <property type="entry name" value="TRNASYNTHTRP"/>
</dbReference>
<dbReference type="GO" id="GO:0005829">
    <property type="term" value="C:cytosol"/>
    <property type="evidence" value="ECO:0007669"/>
    <property type="project" value="TreeGrafter"/>
</dbReference>
<organism evidence="10 11">
    <name type="scientific">Candidatus Fervidibacter japonicus</name>
    <dbReference type="NCBI Taxonomy" id="2035412"/>
    <lineage>
        <taxon>Bacteria</taxon>
        <taxon>Candidatus Fervidibacterota</taxon>
        <taxon>Candidatus Fervidibacter</taxon>
    </lineage>
</organism>
<protein>
    <recommendedName>
        <fullName evidence="8">Tryptophan--tRNA ligase</fullName>
        <ecNumber evidence="8">6.1.1.2</ecNumber>
    </recommendedName>
    <alternativeName>
        <fullName evidence="8">Tryptophanyl-tRNA synthetase</fullName>
        <shortName evidence="8">TrpRS</shortName>
    </alternativeName>
</protein>
<dbReference type="GO" id="GO:0005524">
    <property type="term" value="F:ATP binding"/>
    <property type="evidence" value="ECO:0007669"/>
    <property type="project" value="UniProtKB-UniRule"/>
</dbReference>
<reference evidence="11" key="1">
    <citation type="submission" date="2017-09" db="EMBL/GenBank/DDBJ databases">
        <title>Metaegenomics of thermophilic ammonia-oxidizing enrichment culture.</title>
        <authorList>
            <person name="Kato S."/>
            <person name="Suzuki K."/>
        </authorList>
    </citation>
    <scope>NUCLEOTIDE SEQUENCE [LARGE SCALE GENOMIC DNA]</scope>
</reference>
<dbReference type="EC" id="6.1.1.2" evidence="8"/>
<evidence type="ECO:0000256" key="4">
    <source>
        <dbReference type="ARBA" id="ARBA00022840"/>
    </source>
</evidence>
<dbReference type="GO" id="GO:0004830">
    <property type="term" value="F:tryptophan-tRNA ligase activity"/>
    <property type="evidence" value="ECO:0007669"/>
    <property type="project" value="UniProtKB-UniRule"/>
</dbReference>
<dbReference type="InterPro" id="IPR050203">
    <property type="entry name" value="Trp-tRNA_synthetase"/>
</dbReference>
<dbReference type="EMBL" id="BEHT01000007">
    <property type="protein sequence ID" value="GBC98184.1"/>
    <property type="molecule type" value="Genomic_DNA"/>
</dbReference>
<name>A0A2H5XAJ9_9BACT</name>
<evidence type="ECO:0000256" key="2">
    <source>
        <dbReference type="ARBA" id="ARBA00022598"/>
    </source>
</evidence>
<dbReference type="Gene3D" id="3.40.50.620">
    <property type="entry name" value="HUPs"/>
    <property type="match status" value="1"/>
</dbReference>
<keyword evidence="3 8" id="KW-0547">Nucleotide-binding</keyword>
<comment type="function">
    <text evidence="8">Catalyzes the attachment of tryptophan to tRNA(Trp).</text>
</comment>
<evidence type="ECO:0000256" key="5">
    <source>
        <dbReference type="ARBA" id="ARBA00022917"/>
    </source>
</evidence>
<keyword evidence="8" id="KW-0963">Cytoplasm</keyword>
<comment type="catalytic activity">
    <reaction evidence="7 8">
        <text>tRNA(Trp) + L-tryptophan + ATP = L-tryptophyl-tRNA(Trp) + AMP + diphosphate + H(+)</text>
        <dbReference type="Rhea" id="RHEA:24080"/>
        <dbReference type="Rhea" id="RHEA-COMP:9671"/>
        <dbReference type="Rhea" id="RHEA-COMP:9705"/>
        <dbReference type="ChEBI" id="CHEBI:15378"/>
        <dbReference type="ChEBI" id="CHEBI:30616"/>
        <dbReference type="ChEBI" id="CHEBI:33019"/>
        <dbReference type="ChEBI" id="CHEBI:57912"/>
        <dbReference type="ChEBI" id="CHEBI:78442"/>
        <dbReference type="ChEBI" id="CHEBI:78535"/>
        <dbReference type="ChEBI" id="CHEBI:456215"/>
        <dbReference type="EC" id="6.1.1.2"/>
    </reaction>
</comment>
<feature type="binding site" evidence="8">
    <location>
        <position position="187"/>
    </location>
    <ligand>
        <name>ATP</name>
        <dbReference type="ChEBI" id="CHEBI:30616"/>
    </ligand>
</feature>
<accession>A0A2H5XAJ9</accession>
<evidence type="ECO:0000256" key="7">
    <source>
        <dbReference type="ARBA" id="ARBA00049929"/>
    </source>
</evidence>
<keyword evidence="4 8" id="KW-0067">ATP-binding</keyword>
<dbReference type="Pfam" id="PF00579">
    <property type="entry name" value="tRNA-synt_1b"/>
    <property type="match status" value="1"/>
</dbReference>
<dbReference type="PANTHER" id="PTHR43766">
    <property type="entry name" value="TRYPTOPHAN--TRNA LIGASE, MITOCHONDRIAL"/>
    <property type="match status" value="1"/>
</dbReference>
<feature type="binding site" evidence="8">
    <location>
        <begin position="13"/>
        <end position="15"/>
    </location>
    <ligand>
        <name>ATP</name>
        <dbReference type="ChEBI" id="CHEBI:30616"/>
    </ligand>
</feature>
<evidence type="ECO:0000256" key="8">
    <source>
        <dbReference type="HAMAP-Rule" id="MF_00140"/>
    </source>
</evidence>
<comment type="subunit">
    <text evidence="8">Homodimer.</text>
</comment>
<evidence type="ECO:0000256" key="6">
    <source>
        <dbReference type="ARBA" id="ARBA00023146"/>
    </source>
</evidence>
<dbReference type="HAMAP" id="MF_00140_B">
    <property type="entry name" value="Trp_tRNA_synth_B"/>
    <property type="match status" value="1"/>
</dbReference>
<keyword evidence="6 8" id="KW-0030">Aminoacyl-tRNA synthetase</keyword>
<evidence type="ECO:0000256" key="1">
    <source>
        <dbReference type="ARBA" id="ARBA00005594"/>
    </source>
</evidence>
<feature type="binding site" evidence="8">
    <location>
        <begin position="194"/>
        <end position="198"/>
    </location>
    <ligand>
        <name>ATP</name>
        <dbReference type="ChEBI" id="CHEBI:30616"/>
    </ligand>
</feature>
<comment type="subcellular location">
    <subcellularLocation>
        <location evidence="8">Cytoplasm</location>
    </subcellularLocation>
</comment>
<dbReference type="FunFam" id="1.10.240.10:FF:000005">
    <property type="entry name" value="Tryptophan--tRNA ligase"/>
    <property type="match status" value="1"/>
</dbReference>
<evidence type="ECO:0000256" key="9">
    <source>
        <dbReference type="RuleBase" id="RU363036"/>
    </source>
</evidence>
<dbReference type="GO" id="GO:0006436">
    <property type="term" value="P:tryptophanyl-tRNA aminoacylation"/>
    <property type="evidence" value="ECO:0007669"/>
    <property type="project" value="UniProtKB-UniRule"/>
</dbReference>
<feature type="binding site" evidence="8">
    <location>
        <position position="137"/>
    </location>
    <ligand>
        <name>L-tryptophan</name>
        <dbReference type="ChEBI" id="CHEBI:57912"/>
    </ligand>
</feature>
<dbReference type="SUPFAM" id="SSF52374">
    <property type="entry name" value="Nucleotidylyl transferase"/>
    <property type="match status" value="1"/>
</dbReference>
<gene>
    <name evidence="8 10" type="primary">trpS</name>
    <name evidence="10" type="ORF">HRbin17_00683</name>
</gene>
<dbReference type="InterPro" id="IPR002305">
    <property type="entry name" value="aa-tRNA-synth_Ic"/>
</dbReference>
<comment type="caution">
    <text evidence="10">The sequence shown here is derived from an EMBL/GenBank/DDBJ whole genome shotgun (WGS) entry which is preliminary data.</text>
</comment>
<keyword evidence="5 8" id="KW-0648">Protein biosynthesis</keyword>
<evidence type="ECO:0000313" key="10">
    <source>
        <dbReference type="EMBL" id="GBC98184.1"/>
    </source>
</evidence>
<dbReference type="InterPro" id="IPR024109">
    <property type="entry name" value="Trp-tRNA-ligase_bac-type"/>
</dbReference>
<dbReference type="CDD" id="cd00806">
    <property type="entry name" value="TrpRS_core"/>
    <property type="match status" value="1"/>
</dbReference>
<dbReference type="Proteomes" id="UP000236173">
    <property type="component" value="Unassembled WGS sequence"/>
</dbReference>
<dbReference type="InterPro" id="IPR002306">
    <property type="entry name" value="Trp-tRNA-ligase"/>
</dbReference>
<proteinExistence type="inferred from homology"/>
<dbReference type="AlphaFoldDB" id="A0A2H5XAJ9"/>
<evidence type="ECO:0000256" key="3">
    <source>
        <dbReference type="ARBA" id="ARBA00022741"/>
    </source>
</evidence>
<dbReference type="InterPro" id="IPR014729">
    <property type="entry name" value="Rossmann-like_a/b/a_fold"/>
</dbReference>
<dbReference type="NCBIfam" id="TIGR00233">
    <property type="entry name" value="trpS"/>
    <property type="match status" value="1"/>
</dbReference>